<accession>A0A6A6XWV4</accession>
<keyword evidence="3" id="KW-1185">Reference proteome</keyword>
<organism evidence="2 3">
    <name type="scientific">Melanomma pulvis-pyrius CBS 109.77</name>
    <dbReference type="NCBI Taxonomy" id="1314802"/>
    <lineage>
        <taxon>Eukaryota</taxon>
        <taxon>Fungi</taxon>
        <taxon>Dikarya</taxon>
        <taxon>Ascomycota</taxon>
        <taxon>Pezizomycotina</taxon>
        <taxon>Dothideomycetes</taxon>
        <taxon>Pleosporomycetidae</taxon>
        <taxon>Pleosporales</taxon>
        <taxon>Melanommataceae</taxon>
        <taxon>Melanomma</taxon>
    </lineage>
</organism>
<name>A0A6A6XWV4_9PLEO</name>
<evidence type="ECO:0000256" key="1">
    <source>
        <dbReference type="SAM" id="MobiDB-lite"/>
    </source>
</evidence>
<evidence type="ECO:0000313" key="2">
    <source>
        <dbReference type="EMBL" id="KAF2800733.1"/>
    </source>
</evidence>
<gene>
    <name evidence="2" type="ORF">K505DRAFT_412782</name>
</gene>
<feature type="compositionally biased region" description="Basic and acidic residues" evidence="1">
    <location>
        <begin position="247"/>
        <end position="270"/>
    </location>
</feature>
<protein>
    <submittedName>
        <fullName evidence="2">Uncharacterized protein</fullName>
    </submittedName>
</protein>
<dbReference type="Proteomes" id="UP000799757">
    <property type="component" value="Unassembled WGS sequence"/>
</dbReference>
<feature type="compositionally biased region" description="Low complexity" evidence="1">
    <location>
        <begin position="67"/>
        <end position="82"/>
    </location>
</feature>
<reference evidence="2" key="1">
    <citation type="journal article" date="2020" name="Stud. Mycol.">
        <title>101 Dothideomycetes genomes: a test case for predicting lifestyles and emergence of pathogens.</title>
        <authorList>
            <person name="Haridas S."/>
            <person name="Albert R."/>
            <person name="Binder M."/>
            <person name="Bloem J."/>
            <person name="Labutti K."/>
            <person name="Salamov A."/>
            <person name="Andreopoulos B."/>
            <person name="Baker S."/>
            <person name="Barry K."/>
            <person name="Bills G."/>
            <person name="Bluhm B."/>
            <person name="Cannon C."/>
            <person name="Castanera R."/>
            <person name="Culley D."/>
            <person name="Daum C."/>
            <person name="Ezra D."/>
            <person name="Gonzalez J."/>
            <person name="Henrissat B."/>
            <person name="Kuo A."/>
            <person name="Liang C."/>
            <person name="Lipzen A."/>
            <person name="Lutzoni F."/>
            <person name="Magnuson J."/>
            <person name="Mondo S."/>
            <person name="Nolan M."/>
            <person name="Ohm R."/>
            <person name="Pangilinan J."/>
            <person name="Park H.-J."/>
            <person name="Ramirez L."/>
            <person name="Alfaro M."/>
            <person name="Sun H."/>
            <person name="Tritt A."/>
            <person name="Yoshinaga Y."/>
            <person name="Zwiers L.-H."/>
            <person name="Turgeon B."/>
            <person name="Goodwin S."/>
            <person name="Spatafora J."/>
            <person name="Crous P."/>
            <person name="Grigoriev I."/>
        </authorList>
    </citation>
    <scope>NUCLEOTIDE SEQUENCE</scope>
    <source>
        <strain evidence="2">CBS 109.77</strain>
    </source>
</reference>
<feature type="region of interest" description="Disordered" evidence="1">
    <location>
        <begin position="197"/>
        <end position="304"/>
    </location>
</feature>
<feature type="region of interest" description="Disordered" evidence="1">
    <location>
        <begin position="59"/>
        <end position="103"/>
    </location>
</feature>
<dbReference type="AlphaFoldDB" id="A0A6A6XWV4"/>
<proteinExistence type="predicted"/>
<dbReference type="EMBL" id="MU001743">
    <property type="protein sequence ID" value="KAF2800733.1"/>
    <property type="molecule type" value="Genomic_DNA"/>
</dbReference>
<evidence type="ECO:0000313" key="3">
    <source>
        <dbReference type="Proteomes" id="UP000799757"/>
    </source>
</evidence>
<sequence length="304" mass="32673">MCSRGLREEHTHGRLRIVPDAEDGIITGGCMMRVQGMHLPSLGWSMGLDARRPWMHMATTPRRRDAASTSTASTSPSKAGAPRSSAPATRPNRRPCVWQPEGSTSARTRGVWCRAEVQQVASAIWQAACRSQHPCLLRPGSGLSVGWRVVRGLGAMACPPTWRPSRAPNCAVHAPSSPASLHPVPVSTAGCIGPMTARGPRPSCSPAAKVRKPSSTASDRQRKLPSLRSDAVSCLSATGPASRRCSRARESARMRGSDLSSIDRGREPRRNNSPVNAYRKQVHERQCSASPALGQRPVPPMKGH</sequence>